<proteinExistence type="predicted"/>
<organism evidence="2 3">
    <name type="scientific">candidate division WOR-3 bacterium JGI_Cruoil_03_51_56</name>
    <dbReference type="NCBI Taxonomy" id="1973747"/>
    <lineage>
        <taxon>Bacteria</taxon>
        <taxon>Bacteria division WOR-3</taxon>
    </lineage>
</organism>
<evidence type="ECO:0000313" key="2">
    <source>
        <dbReference type="EMBL" id="OYD15442.1"/>
    </source>
</evidence>
<accession>A0A235BTD7</accession>
<evidence type="ECO:0000256" key="1">
    <source>
        <dbReference type="SAM" id="Coils"/>
    </source>
</evidence>
<reference evidence="2 3" key="1">
    <citation type="submission" date="2017-07" db="EMBL/GenBank/DDBJ databases">
        <title>Recovery of genomes from metagenomes via a dereplication, aggregation, and scoring strategy.</title>
        <authorList>
            <person name="Sieber C.M."/>
            <person name="Probst A.J."/>
            <person name="Sharrar A."/>
            <person name="Thomas B.C."/>
            <person name="Hess M."/>
            <person name="Tringe S.G."/>
            <person name="Banfield J.F."/>
        </authorList>
    </citation>
    <scope>NUCLEOTIDE SEQUENCE [LARGE SCALE GENOMIC DNA]</scope>
    <source>
        <strain evidence="2">JGI_Cruoil_03_51_56</strain>
    </source>
</reference>
<feature type="coiled-coil region" evidence="1">
    <location>
        <begin position="26"/>
        <end position="95"/>
    </location>
</feature>
<dbReference type="Proteomes" id="UP000215559">
    <property type="component" value="Unassembled WGS sequence"/>
</dbReference>
<gene>
    <name evidence="2" type="ORF">CH330_05675</name>
</gene>
<name>A0A235BTD7_UNCW3</name>
<comment type="caution">
    <text evidence="2">The sequence shown here is derived from an EMBL/GenBank/DDBJ whole genome shotgun (WGS) entry which is preliminary data.</text>
</comment>
<dbReference type="EMBL" id="NOZP01000102">
    <property type="protein sequence ID" value="OYD15442.1"/>
    <property type="molecule type" value="Genomic_DNA"/>
</dbReference>
<protein>
    <submittedName>
        <fullName evidence="2">Uncharacterized protein</fullName>
    </submittedName>
</protein>
<dbReference type="AlphaFoldDB" id="A0A235BTD7"/>
<evidence type="ECO:0000313" key="3">
    <source>
        <dbReference type="Proteomes" id="UP000215559"/>
    </source>
</evidence>
<sequence>MWSLNDILAKETRNSKVALVHCTSQLQELGKRRKAEQERIRTLDAEFKEAQETAEKSRADIIAIDERIEALRAELRELQDSQAEVMDRIAKEKRDQHRGEKAQSKFDHQIRELAEKKLEIESQLLSDRRKAMQVFLTESADRFRHLRLEQNKLAERQAKRREFEEIRHKDSALMAQWEEFQEYEKLLSMSIVPAVKLKLQRHQNLIKKKIEQVYPKVLSGGTGETSEQYVETLYWMKDPHTACIKFFLPVPEGVWERLAEGQLDDRGTSALLCVWGIARWLDKKRVKAHIAKENQWVVLRTESNEKALADLQGIEIPLPGGPSAYLQPGELPDSVQEAIARQ</sequence>
<keyword evidence="1" id="KW-0175">Coiled coil</keyword>